<keyword evidence="3" id="KW-0238">DNA-binding</keyword>
<name>A0AAV8TMH4_9ROSI</name>
<comment type="subcellular location">
    <subcellularLocation>
        <location evidence="1">Nucleus</location>
    </subcellularLocation>
</comment>
<dbReference type="InterPro" id="IPR039622">
    <property type="entry name" value="MBD10/11"/>
</dbReference>
<dbReference type="GO" id="GO:0005634">
    <property type="term" value="C:nucleus"/>
    <property type="evidence" value="ECO:0007669"/>
    <property type="project" value="UniProtKB-SubCell"/>
</dbReference>
<feature type="domain" description="MBD" evidence="7">
    <location>
        <begin position="115"/>
        <end position="185"/>
    </location>
</feature>
<feature type="compositionally biased region" description="Basic and acidic residues" evidence="6">
    <location>
        <begin position="309"/>
        <end position="355"/>
    </location>
</feature>
<evidence type="ECO:0000256" key="1">
    <source>
        <dbReference type="ARBA" id="ARBA00004123"/>
    </source>
</evidence>
<dbReference type="Proteomes" id="UP001159364">
    <property type="component" value="Linkage Group LG04"/>
</dbReference>
<dbReference type="InterPro" id="IPR016177">
    <property type="entry name" value="DNA-bd_dom_sf"/>
</dbReference>
<dbReference type="PROSITE" id="PS50982">
    <property type="entry name" value="MBD"/>
    <property type="match status" value="1"/>
</dbReference>
<keyword evidence="5" id="KW-0539">Nucleus</keyword>
<reference evidence="8 9" key="1">
    <citation type="submission" date="2021-09" db="EMBL/GenBank/DDBJ databases">
        <title>Genomic insights and catalytic innovation underlie evolution of tropane alkaloids biosynthesis.</title>
        <authorList>
            <person name="Wang Y.-J."/>
            <person name="Tian T."/>
            <person name="Huang J.-P."/>
            <person name="Huang S.-X."/>
        </authorList>
    </citation>
    <scope>NUCLEOTIDE SEQUENCE [LARGE SCALE GENOMIC DNA]</scope>
    <source>
        <strain evidence="8">KIB-2018</strain>
        <tissue evidence="8">Leaf</tissue>
    </source>
</reference>
<evidence type="ECO:0000256" key="4">
    <source>
        <dbReference type="ARBA" id="ARBA00023163"/>
    </source>
</evidence>
<organism evidence="8 9">
    <name type="scientific">Erythroxylum novogranatense</name>
    <dbReference type="NCBI Taxonomy" id="1862640"/>
    <lineage>
        <taxon>Eukaryota</taxon>
        <taxon>Viridiplantae</taxon>
        <taxon>Streptophyta</taxon>
        <taxon>Embryophyta</taxon>
        <taxon>Tracheophyta</taxon>
        <taxon>Spermatophyta</taxon>
        <taxon>Magnoliopsida</taxon>
        <taxon>eudicotyledons</taxon>
        <taxon>Gunneridae</taxon>
        <taxon>Pentapetalae</taxon>
        <taxon>rosids</taxon>
        <taxon>fabids</taxon>
        <taxon>Malpighiales</taxon>
        <taxon>Erythroxylaceae</taxon>
        <taxon>Erythroxylum</taxon>
    </lineage>
</organism>
<evidence type="ECO:0000256" key="2">
    <source>
        <dbReference type="ARBA" id="ARBA00023015"/>
    </source>
</evidence>
<sequence length="403" mass="44666">MVVAVEGEEKKEESGNIKSWNPTIHQQPNLEQQQQQQYCASEKAVVLKLRQAMHVSLMEDYLERYEDDLFRDGAESTTHGQNLARVTDPPLILLKKDFSFQPQVKMASSVEASAKEEAFSVDLSAPPGWKKKFLPSKGGACKKSDVVFTSPTGEEITTRRQLDQYLKAHSGGPAASEFDWGTGETPRRSARISEKLKSTPPPENERLKKRSRKSSGSKKENKETGTAPEMTKEKMDVQKKEDGKTEKDDVEAEKNIQKENQDDIKDETHDTGTKTGDVILSKEPEDAIVEAEPESKEGNANESGASQNEKVKVEDAEGKNELPKTEAGDQEKVDVTIDELENKETETDNKEKHDTTTSVGQMTAKESVYGDDKKADCKVTAVVNEVEQEMVDNGSNGDPSKVS</sequence>
<feature type="region of interest" description="Disordered" evidence="6">
    <location>
        <begin position="1"/>
        <end position="24"/>
    </location>
</feature>
<evidence type="ECO:0000313" key="9">
    <source>
        <dbReference type="Proteomes" id="UP001159364"/>
    </source>
</evidence>
<protein>
    <recommendedName>
        <fullName evidence="7">MBD domain-containing protein</fullName>
    </recommendedName>
</protein>
<evidence type="ECO:0000256" key="3">
    <source>
        <dbReference type="ARBA" id="ARBA00023125"/>
    </source>
</evidence>
<feature type="compositionally biased region" description="Basic and acidic residues" evidence="6">
    <location>
        <begin position="185"/>
        <end position="197"/>
    </location>
</feature>
<feature type="region of interest" description="Disordered" evidence="6">
    <location>
        <begin position="168"/>
        <end position="373"/>
    </location>
</feature>
<dbReference type="SUPFAM" id="SSF54171">
    <property type="entry name" value="DNA-binding domain"/>
    <property type="match status" value="1"/>
</dbReference>
<dbReference type="InterPro" id="IPR001739">
    <property type="entry name" value="Methyl_CpG_DNA-bd"/>
</dbReference>
<evidence type="ECO:0000313" key="8">
    <source>
        <dbReference type="EMBL" id="KAJ8768096.1"/>
    </source>
</evidence>
<dbReference type="PANTHER" id="PTHR33729">
    <property type="entry name" value="METHYL-CPG BINDING DOMAIN CONTAINING PROTEIN, EXPRESSED"/>
    <property type="match status" value="1"/>
</dbReference>
<evidence type="ECO:0000259" key="7">
    <source>
        <dbReference type="PROSITE" id="PS50982"/>
    </source>
</evidence>
<dbReference type="Gene3D" id="3.30.890.10">
    <property type="entry name" value="Methyl-cpg-binding Protein 2, Chain A"/>
    <property type="match status" value="1"/>
</dbReference>
<dbReference type="EMBL" id="JAIWQS010000004">
    <property type="protein sequence ID" value="KAJ8768096.1"/>
    <property type="molecule type" value="Genomic_DNA"/>
</dbReference>
<dbReference type="AlphaFoldDB" id="A0AAV8TMH4"/>
<proteinExistence type="predicted"/>
<dbReference type="GO" id="GO:0003677">
    <property type="term" value="F:DNA binding"/>
    <property type="evidence" value="ECO:0007669"/>
    <property type="project" value="UniProtKB-KW"/>
</dbReference>
<evidence type="ECO:0000256" key="6">
    <source>
        <dbReference type="SAM" id="MobiDB-lite"/>
    </source>
</evidence>
<feature type="compositionally biased region" description="Basic residues" evidence="6">
    <location>
        <begin position="207"/>
        <end position="216"/>
    </location>
</feature>
<dbReference type="PANTHER" id="PTHR33729:SF6">
    <property type="entry name" value="METHYL-CPG-BINDING DOMAIN-CONTAINING PROTEIN 11"/>
    <property type="match status" value="1"/>
</dbReference>
<keyword evidence="4" id="KW-0804">Transcription</keyword>
<feature type="compositionally biased region" description="Basic and acidic residues" evidence="6">
    <location>
        <begin position="230"/>
        <end position="272"/>
    </location>
</feature>
<keyword evidence="9" id="KW-1185">Reference proteome</keyword>
<dbReference type="CDD" id="cd01396">
    <property type="entry name" value="MeCP2_MBD"/>
    <property type="match status" value="1"/>
</dbReference>
<keyword evidence="2" id="KW-0805">Transcription regulation</keyword>
<comment type="caution">
    <text evidence="8">The sequence shown here is derived from an EMBL/GenBank/DDBJ whole genome shotgun (WGS) entry which is preliminary data.</text>
</comment>
<dbReference type="Pfam" id="PF01429">
    <property type="entry name" value="MBD"/>
    <property type="match status" value="1"/>
</dbReference>
<evidence type="ECO:0000256" key="5">
    <source>
        <dbReference type="ARBA" id="ARBA00023242"/>
    </source>
</evidence>
<accession>A0AAV8TMH4</accession>
<gene>
    <name evidence="8" type="ORF">K2173_021036</name>
</gene>